<dbReference type="EMBL" id="JH717840">
    <property type="protein sequence ID" value="EWY97455.1"/>
    <property type="molecule type" value="Genomic_DNA"/>
</dbReference>
<gene>
    <name evidence="2" type="ORF">FOYG_02294</name>
</gene>
<feature type="region of interest" description="Disordered" evidence="1">
    <location>
        <begin position="125"/>
        <end position="145"/>
    </location>
</feature>
<sequence length="379" mass="41900">MLSSEIRLNASGLLAVGPAKVEQFLTPELVKFVIGSKKTEFNLHLSLVSFLSTRLCRLIENSRQCIYLKDVDEDVFSRFSQFVYSGSYVGFGFGGRDVSRLSDKDTEAGIARQSSSKVLSNTEDSLLGNEGAHQPPSSCPDSLTTSKPHSLFGSSLVRSNDGASLGLFGQPLRSTTPNPKQSPMKLPFSFVSCANAITTNVSCAYCSQDASKVRVPSKRKQIPAMCSCELPEQIGNKQQFISDFIRTHIPTAKPRQSMQTKITPHVEDFKHVLIGHVRLCNFAQEYAVSSLMDLACENLVWELVHWVMSERTFVPIFGGLIRFVYSSCHIQGGKLRRILANFAACVLEDVCLLEGWHELITEVPSFAVDMVCKLADRCV</sequence>
<accession>W9IVY2</accession>
<feature type="compositionally biased region" description="Polar residues" evidence="1">
    <location>
        <begin position="135"/>
        <end position="145"/>
    </location>
</feature>
<reference evidence="2 3" key="1">
    <citation type="submission" date="2011-06" db="EMBL/GenBank/DDBJ databases">
        <title>The Genome Sequence of Fusarium oxysporum FOSC 3-a.</title>
        <authorList>
            <consortium name="The Broad Institute Genome Sequencing Platform"/>
            <person name="Ma L.-J."/>
            <person name="Gale L.R."/>
            <person name="Schwartz D.C."/>
            <person name="Zhou S."/>
            <person name="Corby-Kistler H."/>
            <person name="Young S.K."/>
            <person name="Zeng Q."/>
            <person name="Gargeya S."/>
            <person name="Fitzgerald M."/>
            <person name="Haas B."/>
            <person name="Abouelleil A."/>
            <person name="Alvarado L."/>
            <person name="Arachchi H.M."/>
            <person name="Berlin A."/>
            <person name="Brown A."/>
            <person name="Chapman S.B."/>
            <person name="Chen Z."/>
            <person name="Dunbar C."/>
            <person name="Freedman E."/>
            <person name="Gearin G."/>
            <person name="Gellesch M."/>
            <person name="Goldberg J."/>
            <person name="Griggs A."/>
            <person name="Gujja S."/>
            <person name="Heiman D."/>
            <person name="Howarth C."/>
            <person name="Larson L."/>
            <person name="Lui A."/>
            <person name="MacDonald P.J.P."/>
            <person name="Mehta T."/>
            <person name="Montmayeur A."/>
            <person name="Murphy C."/>
            <person name="Neiman D."/>
            <person name="Pearson M."/>
            <person name="Priest M."/>
            <person name="Roberts A."/>
            <person name="Saif S."/>
            <person name="Shea T."/>
            <person name="Shenoy N."/>
            <person name="Sisk P."/>
            <person name="Stolte C."/>
            <person name="Sykes S."/>
            <person name="Wortman J."/>
            <person name="Nusbaum C."/>
            <person name="Birren B."/>
        </authorList>
    </citation>
    <scope>NUCLEOTIDE SEQUENCE [LARGE SCALE GENOMIC DNA]</scope>
    <source>
        <strain evidence="3">FOSC 3-a</strain>
    </source>
</reference>
<evidence type="ECO:0000313" key="3">
    <source>
        <dbReference type="Proteomes" id="UP000030753"/>
    </source>
</evidence>
<dbReference type="OrthoDB" id="9997739at2759"/>
<proteinExistence type="predicted"/>
<organism evidence="2 3">
    <name type="scientific">Fusarium oxysporum NRRL 32931</name>
    <dbReference type="NCBI Taxonomy" id="660029"/>
    <lineage>
        <taxon>Eukaryota</taxon>
        <taxon>Fungi</taxon>
        <taxon>Dikarya</taxon>
        <taxon>Ascomycota</taxon>
        <taxon>Pezizomycotina</taxon>
        <taxon>Sordariomycetes</taxon>
        <taxon>Hypocreomycetidae</taxon>
        <taxon>Hypocreales</taxon>
        <taxon>Nectriaceae</taxon>
        <taxon>Fusarium</taxon>
        <taxon>Fusarium oxysporum species complex</taxon>
    </lineage>
</organism>
<protein>
    <recommendedName>
        <fullName evidence="4">BTB domain-containing protein</fullName>
    </recommendedName>
</protein>
<dbReference type="HOGENOM" id="CLU_056399_1_0_1"/>
<evidence type="ECO:0000313" key="2">
    <source>
        <dbReference type="EMBL" id="EWY97455.1"/>
    </source>
</evidence>
<dbReference type="AlphaFoldDB" id="W9IVY2"/>
<dbReference type="Proteomes" id="UP000030753">
    <property type="component" value="Unassembled WGS sequence"/>
</dbReference>
<name>W9IVY2_FUSOX</name>
<evidence type="ECO:0000256" key="1">
    <source>
        <dbReference type="SAM" id="MobiDB-lite"/>
    </source>
</evidence>
<evidence type="ECO:0008006" key="4">
    <source>
        <dbReference type="Google" id="ProtNLM"/>
    </source>
</evidence>